<sequence length="296" mass="32733">METHYKGKVAYIRPFPDVVMVEVLCPELRFIDEKERAKVKERIDKCNKERLLLLCQLLDIPDMKVTTKKEVVSAKLLEFLEFPHVTKSVVRAENVERSRKQKSIKESGQKVYGKGKAKVSGEPPPEPTEKEVRKFIIDWAKGIDFVKSVMGDLFRRLEDHFKMDLCDRKEELKHILTDIIFEEDDQDDDTDDSGGEDASRSGEDAGQKDAEGSDEDAGGEEDAEGSDEDAGEEEDAEGPSEDAGEEEGAEGSSEDAGEDEDPEGSDEDAGEEEDAEGSSEAGEEECAEGSSEDAGE</sequence>
<feature type="compositionally biased region" description="Basic and acidic residues" evidence="1">
    <location>
        <begin position="98"/>
        <end position="108"/>
    </location>
</feature>
<evidence type="ECO:0000256" key="1">
    <source>
        <dbReference type="SAM" id="MobiDB-lite"/>
    </source>
</evidence>
<feature type="region of interest" description="Disordered" evidence="1">
    <location>
        <begin position="183"/>
        <end position="296"/>
    </location>
</feature>
<dbReference type="RefSeq" id="XP_029117823.1">
    <property type="nucleotide sequence ID" value="XM_029261990.1"/>
</dbReference>
<keyword evidence="2" id="KW-1185">Reference proteome</keyword>
<feature type="region of interest" description="Disordered" evidence="1">
    <location>
        <begin position="98"/>
        <end position="129"/>
    </location>
</feature>
<feature type="compositionally biased region" description="Acidic residues" evidence="1">
    <location>
        <begin position="212"/>
        <end position="296"/>
    </location>
</feature>
<dbReference type="GO" id="GO:2000779">
    <property type="term" value="P:regulation of double-strand break repair"/>
    <property type="evidence" value="ECO:0007669"/>
    <property type="project" value="TreeGrafter"/>
</dbReference>
<dbReference type="PANTHER" id="PTHR13468">
    <property type="entry name" value="DEK PROTEIN"/>
    <property type="match status" value="1"/>
</dbReference>
<dbReference type="GO" id="GO:0005634">
    <property type="term" value="C:nucleus"/>
    <property type="evidence" value="ECO:0007669"/>
    <property type="project" value="TreeGrafter"/>
</dbReference>
<gene>
    <name evidence="3" type="primary">LOC105038814</name>
</gene>
<name>A0A8N4IDL1_ELAGV</name>
<dbReference type="GO" id="GO:0006325">
    <property type="term" value="P:chromatin organization"/>
    <property type="evidence" value="ECO:0007669"/>
    <property type="project" value="InterPro"/>
</dbReference>
<dbReference type="GO" id="GO:0003677">
    <property type="term" value="F:DNA binding"/>
    <property type="evidence" value="ECO:0007669"/>
    <property type="project" value="InterPro"/>
</dbReference>
<reference evidence="3" key="1">
    <citation type="submission" date="2025-08" db="UniProtKB">
        <authorList>
            <consortium name="RefSeq"/>
        </authorList>
    </citation>
    <scope>IDENTIFICATION</scope>
</reference>
<feature type="compositionally biased region" description="Basic and acidic residues" evidence="1">
    <location>
        <begin position="197"/>
        <end position="211"/>
    </location>
</feature>
<protein>
    <submittedName>
        <fullName evidence="3">Golgin subfamily A member 6-like protein 2</fullName>
    </submittedName>
</protein>
<dbReference type="PANTHER" id="PTHR13468:SF1">
    <property type="entry name" value="PROTEIN DEK"/>
    <property type="match status" value="1"/>
</dbReference>
<evidence type="ECO:0000313" key="2">
    <source>
        <dbReference type="Proteomes" id="UP000504607"/>
    </source>
</evidence>
<accession>A0A8N4IDL1</accession>
<evidence type="ECO:0000313" key="3">
    <source>
        <dbReference type="RefSeq" id="XP_029117823.1"/>
    </source>
</evidence>
<dbReference type="AlphaFoldDB" id="A0A8N4IDL1"/>
<dbReference type="GO" id="GO:0042393">
    <property type="term" value="F:histone binding"/>
    <property type="evidence" value="ECO:0007669"/>
    <property type="project" value="TreeGrafter"/>
</dbReference>
<proteinExistence type="predicted"/>
<dbReference type="Proteomes" id="UP000504607">
    <property type="component" value="Chromosome 2"/>
</dbReference>
<organism evidence="2 3">
    <name type="scientific">Elaeis guineensis var. tenera</name>
    <name type="common">Oil palm</name>
    <dbReference type="NCBI Taxonomy" id="51953"/>
    <lineage>
        <taxon>Eukaryota</taxon>
        <taxon>Viridiplantae</taxon>
        <taxon>Streptophyta</taxon>
        <taxon>Embryophyta</taxon>
        <taxon>Tracheophyta</taxon>
        <taxon>Spermatophyta</taxon>
        <taxon>Magnoliopsida</taxon>
        <taxon>Liliopsida</taxon>
        <taxon>Arecaceae</taxon>
        <taxon>Arecoideae</taxon>
        <taxon>Cocoseae</taxon>
        <taxon>Elaeidinae</taxon>
        <taxon>Elaeis</taxon>
    </lineage>
</organism>
<dbReference type="OrthoDB" id="1000688at2759"/>
<dbReference type="SUPFAM" id="SSF109715">
    <property type="entry name" value="DEK C-terminal domain"/>
    <property type="match status" value="1"/>
</dbReference>
<dbReference type="InterPro" id="IPR044198">
    <property type="entry name" value="DEK"/>
</dbReference>
<feature type="compositionally biased region" description="Acidic residues" evidence="1">
    <location>
        <begin position="183"/>
        <end position="195"/>
    </location>
</feature>